<name>A0A8H6X270_9AGAR</name>
<protein>
    <submittedName>
        <fullName evidence="1">F-box domain-containing protein</fullName>
    </submittedName>
</protein>
<organism evidence="1 2">
    <name type="scientific">Mycena venus</name>
    <dbReference type="NCBI Taxonomy" id="2733690"/>
    <lineage>
        <taxon>Eukaryota</taxon>
        <taxon>Fungi</taxon>
        <taxon>Dikarya</taxon>
        <taxon>Basidiomycota</taxon>
        <taxon>Agaricomycotina</taxon>
        <taxon>Agaricomycetes</taxon>
        <taxon>Agaricomycetidae</taxon>
        <taxon>Agaricales</taxon>
        <taxon>Marasmiineae</taxon>
        <taxon>Mycenaceae</taxon>
        <taxon>Mycena</taxon>
    </lineage>
</organism>
<dbReference type="Gene3D" id="3.80.10.10">
    <property type="entry name" value="Ribonuclease Inhibitor"/>
    <property type="match status" value="1"/>
</dbReference>
<dbReference type="EMBL" id="JACAZI010000031">
    <property type="protein sequence ID" value="KAF7332827.1"/>
    <property type="molecule type" value="Genomic_DNA"/>
</dbReference>
<keyword evidence="2" id="KW-1185">Reference proteome</keyword>
<reference evidence="1" key="1">
    <citation type="submission" date="2020-05" db="EMBL/GenBank/DDBJ databases">
        <title>Mycena genomes resolve the evolution of fungal bioluminescence.</title>
        <authorList>
            <person name="Tsai I.J."/>
        </authorList>
    </citation>
    <scope>NUCLEOTIDE SEQUENCE</scope>
    <source>
        <strain evidence="1">CCC161011</strain>
    </source>
</reference>
<accession>A0A8H6X270</accession>
<proteinExistence type="predicted"/>
<dbReference type="InterPro" id="IPR032675">
    <property type="entry name" value="LRR_dom_sf"/>
</dbReference>
<comment type="caution">
    <text evidence="1">The sequence shown here is derived from an EMBL/GenBank/DDBJ whole genome shotgun (WGS) entry which is preliminary data.</text>
</comment>
<dbReference type="OrthoDB" id="2827547at2759"/>
<evidence type="ECO:0000313" key="1">
    <source>
        <dbReference type="EMBL" id="KAF7332827.1"/>
    </source>
</evidence>
<gene>
    <name evidence="1" type="ORF">MVEN_02387500</name>
</gene>
<evidence type="ECO:0000313" key="2">
    <source>
        <dbReference type="Proteomes" id="UP000620124"/>
    </source>
</evidence>
<sequence length="423" mass="46996">MQMKHRSFSPAPVVHGGPALWVSLHLPLEYVYDWSLSSQISEWLARTGGHPLSLSILGSNNMEEWEEYNAEGVDAVLGVLVGCSDRWQTLDLTFNSYDGLQRLDVCAPALRAIKTKCDPEELIQMKLLTTPSLRAVAIGLWQNFDRYVPALPLCWEHLTSLSFDCMGDHQMQGLPLRVALGILKRCPRLVHFETDINISFELAAPSSYTHGPPVALPSLHRLIICRKNSSVSPKSLGYLLQQLLMPRLRCQQLPRTGLSQFALSLPFLGNLAARSPHIEDLSVDLAGLALESLLETLRGLPSLQKLVVIHSDGRQNMDAEHTAATAHQLFQSLAPPDPIPSTVGVASLTSTTPLCPLLRELQITECRALPSGEVLRAWQSTIRRSGCPSSRTSWRHSLRTRLGLGWILRPSLRRSGTWYSDFI</sequence>
<dbReference type="Proteomes" id="UP000620124">
    <property type="component" value="Unassembled WGS sequence"/>
</dbReference>
<dbReference type="AlphaFoldDB" id="A0A8H6X270"/>